<name>I1C4S6_RHIO9</name>
<accession>I1C4S6</accession>
<dbReference type="AlphaFoldDB" id="I1C4S6"/>
<dbReference type="RefSeq" id="XP_067518852.1">
    <property type="nucleotide sequence ID" value="XM_067662751.1"/>
</dbReference>
<keyword evidence="2" id="KW-1185">Reference proteome</keyword>
<organism evidence="1 2">
    <name type="scientific">Rhizopus delemar (strain RA 99-880 / ATCC MYA-4621 / FGSC 9543 / NRRL 43880)</name>
    <name type="common">Mucormycosis agent</name>
    <name type="synonym">Rhizopus arrhizus var. delemar</name>
    <dbReference type="NCBI Taxonomy" id="246409"/>
    <lineage>
        <taxon>Eukaryota</taxon>
        <taxon>Fungi</taxon>
        <taxon>Fungi incertae sedis</taxon>
        <taxon>Mucoromycota</taxon>
        <taxon>Mucoromycotina</taxon>
        <taxon>Mucoromycetes</taxon>
        <taxon>Mucorales</taxon>
        <taxon>Mucorineae</taxon>
        <taxon>Rhizopodaceae</taxon>
        <taxon>Rhizopus</taxon>
    </lineage>
</organism>
<dbReference type="GeneID" id="93615132"/>
<dbReference type="VEuPathDB" id="FungiDB:RO3G_08161"/>
<reference evidence="1 2" key="1">
    <citation type="journal article" date="2009" name="PLoS Genet.">
        <title>Genomic analysis of the basal lineage fungus Rhizopus oryzae reveals a whole-genome duplication.</title>
        <authorList>
            <person name="Ma L.-J."/>
            <person name="Ibrahim A.S."/>
            <person name="Skory C."/>
            <person name="Grabherr M.G."/>
            <person name="Burger G."/>
            <person name="Butler M."/>
            <person name="Elias M."/>
            <person name="Idnurm A."/>
            <person name="Lang B.F."/>
            <person name="Sone T."/>
            <person name="Abe A."/>
            <person name="Calvo S.E."/>
            <person name="Corrochano L.M."/>
            <person name="Engels R."/>
            <person name="Fu J."/>
            <person name="Hansberg W."/>
            <person name="Kim J.-M."/>
            <person name="Kodira C.D."/>
            <person name="Koehrsen M.J."/>
            <person name="Liu B."/>
            <person name="Miranda-Saavedra D."/>
            <person name="O'Leary S."/>
            <person name="Ortiz-Castellanos L."/>
            <person name="Poulter R."/>
            <person name="Rodriguez-Romero J."/>
            <person name="Ruiz-Herrera J."/>
            <person name="Shen Y.-Q."/>
            <person name="Zeng Q."/>
            <person name="Galagan J."/>
            <person name="Birren B.W."/>
            <person name="Cuomo C.A."/>
            <person name="Wickes B.L."/>
        </authorList>
    </citation>
    <scope>NUCLEOTIDE SEQUENCE [LARGE SCALE GENOMIC DNA]</scope>
    <source>
        <strain evidence="2">RA 99-880 / ATCC MYA-4621 / FGSC 9543 / NRRL 43880</strain>
    </source>
</reference>
<sequence length="127" mass="14245">MRLHSGKINFSSQYAKAIAKISCTWKRRTISPTFSPMEGPKHSADTMTRHLKSAFSRETTLETQRYNISSDSLPFELADPITLPDIISTTQSHPSNKAPIVDHVKNELLLPIQSPLAPILLTLFRLC</sequence>
<dbReference type="EMBL" id="CH476737">
    <property type="protein sequence ID" value="EIE83456.1"/>
    <property type="molecule type" value="Genomic_DNA"/>
</dbReference>
<proteinExistence type="predicted"/>
<protein>
    <submittedName>
        <fullName evidence="1">Uncharacterized protein</fullName>
    </submittedName>
</protein>
<gene>
    <name evidence="1" type="ORF">RO3G_08161</name>
</gene>
<evidence type="ECO:0000313" key="2">
    <source>
        <dbReference type="Proteomes" id="UP000009138"/>
    </source>
</evidence>
<dbReference type="InParanoid" id="I1C4S6"/>
<dbReference type="Proteomes" id="UP000009138">
    <property type="component" value="Unassembled WGS sequence"/>
</dbReference>
<evidence type="ECO:0000313" key="1">
    <source>
        <dbReference type="EMBL" id="EIE83456.1"/>
    </source>
</evidence>